<evidence type="ECO:0000313" key="2">
    <source>
        <dbReference type="EMBL" id="KAL1634558.1"/>
    </source>
</evidence>
<feature type="region of interest" description="Disordered" evidence="1">
    <location>
        <begin position="1"/>
        <end position="34"/>
    </location>
</feature>
<dbReference type="Proteomes" id="UP001521116">
    <property type="component" value="Unassembled WGS sequence"/>
</dbReference>
<reference evidence="2 3" key="1">
    <citation type="submission" date="2024-02" db="EMBL/GenBank/DDBJ databases">
        <title>De novo assembly and annotation of 12 fungi associated with fruit tree decline syndrome in Ontario, Canada.</title>
        <authorList>
            <person name="Sulman M."/>
            <person name="Ellouze W."/>
            <person name="Ilyukhin E."/>
        </authorList>
    </citation>
    <scope>NUCLEOTIDE SEQUENCE [LARGE SCALE GENOMIC DNA]</scope>
    <source>
        <strain evidence="2 3">M1-105</strain>
    </source>
</reference>
<name>A0ABR3T4W2_9PEZI</name>
<sequence length="266" mass="28582">MTEPDGPLRLGSIIADPFRPTKPLSTATPAADTVTPTEFERKISRGSNQSLHGSVWAQFLQTANANIGAGVSKDVLTEYTMDSLETVYFQSDPTDEEASEYAKDGKAQAAMKAGMFGAQPVYMITGLKIAKGFRLTSETASTRAGNVGAGIPVTGEVSAGADVGFARGKMVQDSLRAGSDIISAYQLHVIAEKGWRHRRIEVDLYTPKSAFLSKDEEKVRGEPFEAGMATATDLLELAEENEDDTVKSLEAQDDNETCVCISFQEA</sequence>
<accession>A0ABR3T4W2</accession>
<comment type="caution">
    <text evidence="2">The sequence shown here is derived from an EMBL/GenBank/DDBJ whole genome shotgun (WGS) entry which is preliminary data.</text>
</comment>
<keyword evidence="3" id="KW-1185">Reference proteome</keyword>
<protein>
    <submittedName>
        <fullName evidence="2">Uncharacterized protein</fullName>
    </submittedName>
</protein>
<evidence type="ECO:0000313" key="3">
    <source>
        <dbReference type="Proteomes" id="UP001521116"/>
    </source>
</evidence>
<evidence type="ECO:0000256" key="1">
    <source>
        <dbReference type="SAM" id="MobiDB-lite"/>
    </source>
</evidence>
<dbReference type="EMBL" id="JAJVDC020000015">
    <property type="protein sequence ID" value="KAL1634558.1"/>
    <property type="molecule type" value="Genomic_DNA"/>
</dbReference>
<gene>
    <name evidence="2" type="ORF">SLS56_002251</name>
</gene>
<proteinExistence type="predicted"/>
<organism evidence="2 3">
    <name type="scientific">Neofusicoccum ribis</name>
    <dbReference type="NCBI Taxonomy" id="45134"/>
    <lineage>
        <taxon>Eukaryota</taxon>
        <taxon>Fungi</taxon>
        <taxon>Dikarya</taxon>
        <taxon>Ascomycota</taxon>
        <taxon>Pezizomycotina</taxon>
        <taxon>Dothideomycetes</taxon>
        <taxon>Dothideomycetes incertae sedis</taxon>
        <taxon>Botryosphaeriales</taxon>
        <taxon>Botryosphaeriaceae</taxon>
        <taxon>Neofusicoccum</taxon>
    </lineage>
</organism>